<name>F8L7I2_SIMNZ</name>
<evidence type="ECO:0000313" key="2">
    <source>
        <dbReference type="Proteomes" id="UP000000496"/>
    </source>
</evidence>
<accession>F8L7I2</accession>
<reference key="1">
    <citation type="journal article" date="2011" name="Mol. Biol. Evol.">
        <title>Unity in variety -- the pan-genome of the Chlamydiae.</title>
        <authorList>
            <person name="Collingro A."/>
            <person name="Tischler P."/>
            <person name="Weinmaier T."/>
            <person name="Penz T."/>
            <person name="Heinz E."/>
            <person name="Brunham R.C."/>
            <person name="Read T.D."/>
            <person name="Bavoil P.M."/>
            <person name="Sachse K."/>
            <person name="Kahane S."/>
            <person name="Friedman M.G."/>
            <person name="Rattei T."/>
            <person name="Myers G.S.A."/>
            <person name="Horn M."/>
        </authorList>
    </citation>
    <scope>NUCLEOTIDE SEQUENCE</scope>
    <source>
        <strain>Z</strain>
    </source>
</reference>
<gene>
    <name evidence="1" type="ordered locus">SNE_A08380</name>
</gene>
<sequence length="192" mass="21237">MPNESIGSFSSSFEDFIIIGAHRAFSPKPTENKSIIHIPASLDSEKSNRLERHTLGRASCVLRSILYTGEALAQAGKIILKAPTALIATAYSWKTHAPISDSLSIDGFAKDSVMLLKSMDKIGQAVLGIIFGQSKYCCSFEESLLSSVDTVLCGSYHSNYENSQELFSDLLKTRPSYFQLIFDAYSSYKRTW</sequence>
<dbReference type="EMBL" id="FR872582">
    <property type="protein sequence ID" value="CCB88715.1"/>
    <property type="molecule type" value="Genomic_DNA"/>
</dbReference>
<dbReference type="KEGG" id="sng:SNE_A08380"/>
<keyword evidence="2" id="KW-1185">Reference proteome</keyword>
<evidence type="ECO:0000313" key="1">
    <source>
        <dbReference type="EMBL" id="CCB88715.1"/>
    </source>
</evidence>
<dbReference type="STRING" id="331113.SNE_A08380"/>
<reference evidence="1 2" key="2">
    <citation type="journal article" date="2011" name="Mol. Biol. Evol.">
        <title>Unity in variety--the pan-genome of the Chlamydiae.</title>
        <authorList>
            <person name="Collingro A."/>
            <person name="Tischler P."/>
            <person name="Weinmaier T."/>
            <person name="Penz T."/>
            <person name="Heinz E."/>
            <person name="Brunham R.C."/>
            <person name="Read T.D."/>
            <person name="Bavoil P.M."/>
            <person name="Sachse K."/>
            <person name="Kahane S."/>
            <person name="Friedman M.G."/>
            <person name="Rattei T."/>
            <person name="Myers G.S."/>
            <person name="Horn M."/>
        </authorList>
    </citation>
    <scope>NUCLEOTIDE SEQUENCE [LARGE SCALE GENOMIC DNA]</scope>
    <source>
        <strain evidence="2">ATCC VR-1471 / Z</strain>
    </source>
</reference>
<dbReference type="HOGENOM" id="CLU_1414322_0_0_0"/>
<organism evidence="1 2">
    <name type="scientific">Simkania negevensis (strain ATCC VR-1471 / DSM 27360 / Z)</name>
    <dbReference type="NCBI Taxonomy" id="331113"/>
    <lineage>
        <taxon>Bacteria</taxon>
        <taxon>Pseudomonadati</taxon>
        <taxon>Chlamydiota</taxon>
        <taxon>Chlamydiia</taxon>
        <taxon>Parachlamydiales</taxon>
        <taxon>Simkaniaceae</taxon>
        <taxon>Simkania</taxon>
    </lineage>
</organism>
<dbReference type="AlphaFoldDB" id="F8L7I2"/>
<dbReference type="Proteomes" id="UP000000496">
    <property type="component" value="Chromosome gsn.131"/>
</dbReference>
<dbReference type="RefSeq" id="WP_013943182.1">
    <property type="nucleotide sequence ID" value="NC_015713.1"/>
</dbReference>
<proteinExistence type="predicted"/>
<protein>
    <submittedName>
        <fullName evidence="1">Uncharacterized protein</fullName>
    </submittedName>
</protein>